<dbReference type="Gene3D" id="2.60.40.3700">
    <property type="match status" value="1"/>
</dbReference>
<evidence type="ECO:0000256" key="1">
    <source>
        <dbReference type="SAM" id="SignalP"/>
    </source>
</evidence>
<keyword evidence="1" id="KW-0732">Signal</keyword>
<feature type="chain" id="PRO_5022936126" evidence="1">
    <location>
        <begin position="21"/>
        <end position="92"/>
    </location>
</feature>
<keyword evidence="3" id="KW-1185">Reference proteome</keyword>
<dbReference type="Proteomes" id="UP000321555">
    <property type="component" value="Chromosome"/>
</dbReference>
<evidence type="ECO:0000313" key="3">
    <source>
        <dbReference type="Proteomes" id="UP000321555"/>
    </source>
</evidence>
<organism evidence="2 3">
    <name type="scientific">Cytobacillus dafuensis</name>
    <name type="common">Bacillus dafuensis</name>
    <dbReference type="NCBI Taxonomy" id="1742359"/>
    <lineage>
        <taxon>Bacteria</taxon>
        <taxon>Bacillati</taxon>
        <taxon>Bacillota</taxon>
        <taxon>Bacilli</taxon>
        <taxon>Bacillales</taxon>
        <taxon>Bacillaceae</taxon>
        <taxon>Cytobacillus</taxon>
    </lineage>
</organism>
<feature type="signal peptide" evidence="1">
    <location>
        <begin position="1"/>
        <end position="20"/>
    </location>
</feature>
<dbReference type="KEGG" id="bda:FSZ17_20640"/>
<reference evidence="3" key="1">
    <citation type="submission" date="2019-08" db="EMBL/GenBank/DDBJ databases">
        <authorList>
            <person name="Zheng X."/>
        </authorList>
    </citation>
    <scope>NUCLEOTIDE SEQUENCE [LARGE SCALE GENOMIC DNA]</scope>
    <source>
        <strain evidence="3">FJAT-25496</strain>
    </source>
</reference>
<dbReference type="AlphaFoldDB" id="A0A5B8Z935"/>
<dbReference type="InterPro" id="IPR047808">
    <property type="entry name" value="CueP-like"/>
</dbReference>
<protein>
    <submittedName>
        <fullName evidence="2">Uncharacterized protein</fullName>
    </submittedName>
</protein>
<dbReference type="STRING" id="1742359.GCA_001439625_03659"/>
<evidence type="ECO:0000313" key="2">
    <source>
        <dbReference type="EMBL" id="QED49478.1"/>
    </source>
</evidence>
<sequence>MKIKGLIITLLTAVILTACGSTDKDEAKLVKESDDIKALVNDYSIGNIKAENASITSQQLIVTENDGNKTSYDLPKDEFFVSIAPYMNETHP</sequence>
<dbReference type="Pfam" id="PF21172">
    <property type="entry name" value="CueP"/>
    <property type="match status" value="1"/>
</dbReference>
<accession>A0A5B8Z935</accession>
<gene>
    <name evidence="2" type="ORF">FSZ17_20640</name>
</gene>
<dbReference type="OrthoDB" id="73040at2"/>
<name>A0A5B8Z935_CYTDA</name>
<dbReference type="EMBL" id="CP042593">
    <property type="protein sequence ID" value="QED49478.1"/>
    <property type="molecule type" value="Genomic_DNA"/>
</dbReference>
<dbReference type="PROSITE" id="PS51257">
    <property type="entry name" value="PROKAR_LIPOPROTEIN"/>
    <property type="match status" value="1"/>
</dbReference>
<proteinExistence type="predicted"/>